<evidence type="ECO:0000256" key="2">
    <source>
        <dbReference type="ARBA" id="ARBA00007577"/>
    </source>
</evidence>
<evidence type="ECO:0000256" key="5">
    <source>
        <dbReference type="ARBA" id="ARBA00022737"/>
    </source>
</evidence>
<keyword evidence="7" id="KW-0067">ATP-binding</keyword>
<feature type="domain" description="ABC transporter" evidence="13">
    <location>
        <begin position="471"/>
        <end position="707"/>
    </location>
</feature>
<dbReference type="GO" id="GO:0090374">
    <property type="term" value="P:oligopeptide export from mitochondrion"/>
    <property type="evidence" value="ECO:0007669"/>
    <property type="project" value="TreeGrafter"/>
</dbReference>
<dbReference type="InterPro" id="IPR003593">
    <property type="entry name" value="AAA+_ATPase"/>
</dbReference>
<dbReference type="SUPFAM" id="SSF52540">
    <property type="entry name" value="P-loop containing nucleoside triphosphate hydrolases"/>
    <property type="match status" value="3"/>
</dbReference>
<feature type="transmembrane region" description="Helical" evidence="12">
    <location>
        <begin position="924"/>
        <end position="943"/>
    </location>
</feature>
<dbReference type="PANTHER" id="PTHR43394">
    <property type="entry name" value="ATP-DEPENDENT PERMEASE MDL1, MITOCHONDRIAL"/>
    <property type="match status" value="1"/>
</dbReference>
<protein>
    <submittedName>
        <fullName evidence="15">Uncharacterized protein</fullName>
    </submittedName>
</protein>
<gene>
    <name evidence="15" type="ORF">JYZ213_LOCUS36830</name>
</gene>
<dbReference type="InterPro" id="IPR027417">
    <property type="entry name" value="P-loop_NTPase"/>
</dbReference>
<evidence type="ECO:0000256" key="9">
    <source>
        <dbReference type="ARBA" id="ARBA00022989"/>
    </source>
</evidence>
<accession>A0A815JML5</accession>
<comment type="subcellular location">
    <subcellularLocation>
        <location evidence="1">Membrane</location>
        <topology evidence="1">Multi-pass membrane protein</topology>
    </subcellularLocation>
</comment>
<evidence type="ECO:0000313" key="16">
    <source>
        <dbReference type="Proteomes" id="UP000663845"/>
    </source>
</evidence>
<evidence type="ECO:0000256" key="1">
    <source>
        <dbReference type="ARBA" id="ARBA00004141"/>
    </source>
</evidence>
<keyword evidence="5" id="KW-0677">Repeat</keyword>
<evidence type="ECO:0000256" key="7">
    <source>
        <dbReference type="ARBA" id="ARBA00022840"/>
    </source>
</evidence>
<proteinExistence type="inferred from homology"/>
<dbReference type="Proteomes" id="UP000663845">
    <property type="component" value="Unassembled WGS sequence"/>
</dbReference>
<evidence type="ECO:0000256" key="4">
    <source>
        <dbReference type="ARBA" id="ARBA00022692"/>
    </source>
</evidence>
<keyword evidence="8" id="KW-1278">Translocase</keyword>
<dbReference type="Pfam" id="PF00664">
    <property type="entry name" value="ABC_membrane"/>
    <property type="match status" value="2"/>
</dbReference>
<feature type="domain" description="ABC transporter" evidence="13">
    <location>
        <begin position="1100"/>
        <end position="1381"/>
    </location>
</feature>
<evidence type="ECO:0000256" key="11">
    <source>
        <dbReference type="ARBA" id="ARBA00023180"/>
    </source>
</evidence>
<evidence type="ECO:0000256" key="8">
    <source>
        <dbReference type="ARBA" id="ARBA00022967"/>
    </source>
</evidence>
<dbReference type="PROSITE" id="PS50893">
    <property type="entry name" value="ABC_TRANSPORTER_2"/>
    <property type="match status" value="2"/>
</dbReference>
<keyword evidence="10 12" id="KW-0472">Membrane</keyword>
<keyword evidence="9 12" id="KW-1133">Transmembrane helix</keyword>
<dbReference type="SUPFAM" id="SSF90123">
    <property type="entry name" value="ABC transporter transmembrane region"/>
    <property type="match status" value="2"/>
</dbReference>
<feature type="transmembrane region" description="Helical" evidence="12">
    <location>
        <begin position="817"/>
        <end position="837"/>
    </location>
</feature>
<dbReference type="PANTHER" id="PTHR43394:SF27">
    <property type="entry name" value="ATP-DEPENDENT TRANSLOCASE ABCB1-LIKE"/>
    <property type="match status" value="1"/>
</dbReference>
<dbReference type="GO" id="GO:0005524">
    <property type="term" value="F:ATP binding"/>
    <property type="evidence" value="ECO:0007669"/>
    <property type="project" value="UniProtKB-KW"/>
</dbReference>
<dbReference type="CDD" id="cd18578">
    <property type="entry name" value="ABC_6TM_Pgp_ABCB1_D2_like"/>
    <property type="match status" value="1"/>
</dbReference>
<dbReference type="Gene3D" id="1.20.1560.10">
    <property type="entry name" value="ABC transporter type 1, transmembrane domain"/>
    <property type="match status" value="1"/>
</dbReference>
<evidence type="ECO:0000256" key="10">
    <source>
        <dbReference type="ARBA" id="ARBA00023136"/>
    </source>
</evidence>
<dbReference type="EMBL" id="CAJNOG010000927">
    <property type="protein sequence ID" value="CAF1384122.1"/>
    <property type="molecule type" value="Genomic_DNA"/>
</dbReference>
<dbReference type="Pfam" id="PF00005">
    <property type="entry name" value="ABC_tran"/>
    <property type="match status" value="3"/>
</dbReference>
<dbReference type="GO" id="GO:0016887">
    <property type="term" value="F:ATP hydrolysis activity"/>
    <property type="evidence" value="ECO:0007669"/>
    <property type="project" value="InterPro"/>
</dbReference>
<dbReference type="PROSITE" id="PS50929">
    <property type="entry name" value="ABC_TM1F"/>
    <property type="match status" value="2"/>
</dbReference>
<dbReference type="GO" id="GO:0015421">
    <property type="term" value="F:ABC-type oligopeptide transporter activity"/>
    <property type="evidence" value="ECO:0007669"/>
    <property type="project" value="TreeGrafter"/>
</dbReference>
<reference evidence="15" key="1">
    <citation type="submission" date="2021-02" db="EMBL/GenBank/DDBJ databases">
        <authorList>
            <person name="Nowell W R."/>
        </authorList>
    </citation>
    <scope>NUCLEOTIDE SEQUENCE</scope>
</reference>
<feature type="transmembrane region" description="Helical" evidence="12">
    <location>
        <begin position="285"/>
        <end position="304"/>
    </location>
</feature>
<dbReference type="GO" id="GO:0005743">
    <property type="term" value="C:mitochondrial inner membrane"/>
    <property type="evidence" value="ECO:0007669"/>
    <property type="project" value="TreeGrafter"/>
</dbReference>
<feature type="transmembrane region" description="Helical" evidence="12">
    <location>
        <begin position="82"/>
        <end position="106"/>
    </location>
</feature>
<feature type="transmembrane region" description="Helical" evidence="12">
    <location>
        <begin position="364"/>
        <end position="389"/>
    </location>
</feature>
<evidence type="ECO:0000259" key="13">
    <source>
        <dbReference type="PROSITE" id="PS50893"/>
    </source>
</evidence>
<evidence type="ECO:0000313" key="15">
    <source>
        <dbReference type="EMBL" id="CAF1384122.1"/>
    </source>
</evidence>
<dbReference type="FunFam" id="3.40.50.300:FF:000205">
    <property type="entry name" value="ABC transporter B family member 4"/>
    <property type="match status" value="1"/>
</dbReference>
<dbReference type="InterPro" id="IPR036640">
    <property type="entry name" value="ABC1_TM_sf"/>
</dbReference>
<evidence type="ECO:0000256" key="12">
    <source>
        <dbReference type="SAM" id="Phobius"/>
    </source>
</evidence>
<evidence type="ECO:0000256" key="6">
    <source>
        <dbReference type="ARBA" id="ARBA00022741"/>
    </source>
</evidence>
<dbReference type="InterPro" id="IPR003439">
    <property type="entry name" value="ABC_transporter-like_ATP-bd"/>
</dbReference>
<keyword evidence="4 12" id="KW-0812">Transmembrane</keyword>
<dbReference type="InterPro" id="IPR039421">
    <property type="entry name" value="Type_1_exporter"/>
</dbReference>
<keyword evidence="6" id="KW-0547">Nucleotide-binding</keyword>
<evidence type="ECO:0000256" key="3">
    <source>
        <dbReference type="ARBA" id="ARBA00022448"/>
    </source>
</evidence>
<keyword evidence="11" id="KW-0325">Glycoprotein</keyword>
<organism evidence="15 16">
    <name type="scientific">Adineta steineri</name>
    <dbReference type="NCBI Taxonomy" id="433720"/>
    <lineage>
        <taxon>Eukaryota</taxon>
        <taxon>Metazoa</taxon>
        <taxon>Spiralia</taxon>
        <taxon>Gnathifera</taxon>
        <taxon>Rotifera</taxon>
        <taxon>Eurotatoria</taxon>
        <taxon>Bdelloidea</taxon>
        <taxon>Adinetida</taxon>
        <taxon>Adinetidae</taxon>
        <taxon>Adineta</taxon>
    </lineage>
</organism>
<comment type="similarity">
    <text evidence="2">Belongs to the ABC transporter superfamily. ABCB family. Multidrug resistance exporter (TC 3.A.1.201) subfamily.</text>
</comment>
<dbReference type="FunFam" id="3.40.50.300:FF:000479">
    <property type="entry name" value="Multidrug resistance protein 1A"/>
    <property type="match status" value="1"/>
</dbReference>
<sequence>MSDEQPLLNKSKHFSVDYDDNAKSTKQLATDTLYDWRRCFRGPTSVDEDYEKLDEDEDGTDNRKETSVTVLELFRFADGMDYFLMVLCVILILIHTTCALGTLVLFGRVTGTFATRSFDISCEQQNGDVLGFNQNQSGCPLGITLNSENYDRFSKLCHPQSTTRQTPTIVLSDSEFHAKIMNTIHLLFLVGAVAFLCSSLENFIWTISVKRQTSRMSVLLFRSLIQRNVSYLDMNAASQFNSKLFANIDKIEMGIGFEFLVLVAIVFLMIGSVITSFIVNWKLTLILFCINPFVVCGSLIFSRLMSNETINELRTYSKAGQIVQEVFSSLRTVHSLNGSKFEQKRYERELAPTRWSNIRKGAMLGVFVGWLSLVNYIVYAVGFIFGSLLMSYGGIKHHISISDILVCVSISAQAVSFFSMIGPFFQSVSEAKGAAGPVFRLIDEEQDPQINELDLMKDTSLTPDSTIIGDVAFENVSFMYPSRDTTPVLRNINLVARANETTALVGSSGCGKSTCISLLLRYYEPLLGRVTINGRPITDFNIKQFRQNIGIVSQEPILFGMNIYENIRLGKLNATRAEIEEAARQANAHNFIMKLPNKYETLVGERGVQLSGGEKQRIALARALVKQPSILLLDEATSALDNVSEKIVQEALDRACKNRTTIIVAHRLTTIQNADKIYVLDKGNVIEEGTHETLMAKEDGRYRTLVKSQQTDGEPDDTDQISMATAVAEEEKQRTERVRAFSEGEAIDITRKGSISSDKQSPFVRLLLMNKTEWINIVIGCIACIIQALSQPVFAALLAKIVKAFKSCDNTNPHHQVFILCIFFLLLGLVILVIRFVQYTAFAISGSKLTHRVRAKAFKCLLRQEVAYFDRPENTSGAISSRLSSEAANVQELAGTRLGVLCESLALAFFGLLFGVIFSIQLTLVVLAFLLFPGLIAIAKMQLSRWLKTKLNIIIERSSTLSVEVLHNIRTVKQLSIEDEVFRRYSKDRDDIMGLFWQPTILAAAMFGLFWAIDPLIIACLYWRALVLVEHHILDPNKIIMVFAFATFALQSLKIVGMLAERLGFSMSAADTFFQLFDRTPEIDNISTKGKELPDFRGDIEFEQVKFVYPTRPTTLVLNKLRLSAKSGQRVALVGTSGCGKSTTIQLLERFYDSSQGRVLLDGVDIRELNLQWLRSRTSGCGKSTTIQLLERFYDSSQGRVLLDGVDIRELNLQWLRSRIGLVSQEPILFDLTIAENITYGLENIPMSEIIDAAIKANIHQFINQLPQAYDTRVGMKGSFLSGGEKQRIAIARVLLRRPKILLLDEATSAMDSYNEQIVQQALEQAQTEDPTRTSLIIAHRLSTIRSCDLICVLERGRIVESGTHTDLIQQRGIYYGLLSQNTA</sequence>
<feature type="transmembrane region" description="Helical" evidence="12">
    <location>
        <begin position="184"/>
        <end position="207"/>
    </location>
</feature>
<evidence type="ECO:0000259" key="14">
    <source>
        <dbReference type="PROSITE" id="PS50929"/>
    </source>
</evidence>
<feature type="domain" description="ABC transmembrane type-1" evidence="14">
    <location>
        <begin position="778"/>
        <end position="1063"/>
    </location>
</feature>
<dbReference type="CDD" id="cd18577">
    <property type="entry name" value="ABC_6TM_Pgp_ABCB1_D1_like"/>
    <property type="match status" value="1"/>
</dbReference>
<comment type="caution">
    <text evidence="15">The sequence shown here is derived from an EMBL/GenBank/DDBJ whole genome shotgun (WGS) entry which is preliminary data.</text>
</comment>
<feature type="transmembrane region" description="Helical" evidence="12">
    <location>
        <begin position="259"/>
        <end position="279"/>
    </location>
</feature>
<feature type="transmembrane region" description="Helical" evidence="12">
    <location>
        <begin position="992"/>
        <end position="1013"/>
    </location>
</feature>
<keyword evidence="3" id="KW-0813">Transport</keyword>
<dbReference type="InterPro" id="IPR011527">
    <property type="entry name" value="ABC1_TM_dom"/>
</dbReference>
<feature type="transmembrane region" description="Helical" evidence="12">
    <location>
        <begin position="774"/>
        <end position="797"/>
    </location>
</feature>
<dbReference type="CDD" id="cd03249">
    <property type="entry name" value="ABC_MTABC3_MDL1_MDL2"/>
    <property type="match status" value="2"/>
</dbReference>
<feature type="domain" description="ABC transmembrane type-1" evidence="14">
    <location>
        <begin position="186"/>
        <end position="430"/>
    </location>
</feature>
<dbReference type="Gene3D" id="3.40.50.300">
    <property type="entry name" value="P-loop containing nucleotide triphosphate hydrolases"/>
    <property type="match status" value="3"/>
</dbReference>
<dbReference type="PROSITE" id="PS00211">
    <property type="entry name" value="ABC_TRANSPORTER_1"/>
    <property type="match status" value="2"/>
</dbReference>
<name>A0A815JML5_9BILA</name>
<dbReference type="SMART" id="SM00382">
    <property type="entry name" value="AAA"/>
    <property type="match status" value="2"/>
</dbReference>
<dbReference type="InterPro" id="IPR017871">
    <property type="entry name" value="ABC_transporter-like_CS"/>
</dbReference>